<keyword evidence="5 7" id="KW-1133">Transmembrane helix</keyword>
<sequence>MNLKTVKYVVYKIVTYFVAFFIAITINFFIPRLMPGSALSTLIAALTGATGGIASVTAAGGNGALIAQNIHYLQAEFGLLPQPWYIEYYHYILGIFTLRLGVSIEYYPLSVTKIISSSIGLTLGEIIVASVIAYFLGSWIGSVAAMRRGHKSDIILSTIFAIFITIPTFVLIMYLELIFSVDFKLVMISFPGISALSWGTLLRLLNFYAVPMASFIVSLIPGFMFGMRNTMIHTLRDNYASYAEILGFRRNNIRKMVYRNSMLPNITNFAITLGLGISSALTIEGLLAIPGTGYYFGNAITSRDLPLLEGIFLIIVIMLIISLAVVEIAYGILDPRVRGDQS</sequence>
<dbReference type="OrthoDB" id="44105at2157"/>
<evidence type="ECO:0000256" key="7">
    <source>
        <dbReference type="RuleBase" id="RU363032"/>
    </source>
</evidence>
<dbReference type="GO" id="GO:0005886">
    <property type="term" value="C:plasma membrane"/>
    <property type="evidence" value="ECO:0007669"/>
    <property type="project" value="UniProtKB-SubCell"/>
</dbReference>
<dbReference type="GeneID" id="65562066"/>
<feature type="transmembrane region" description="Helical" evidence="7">
    <location>
        <begin position="310"/>
        <end position="333"/>
    </location>
</feature>
<feature type="transmembrane region" description="Helical" evidence="7">
    <location>
        <begin position="207"/>
        <end position="226"/>
    </location>
</feature>
<accession>A0A8F5GSC6</accession>
<feature type="transmembrane region" description="Helical" evidence="7">
    <location>
        <begin position="266"/>
        <end position="290"/>
    </location>
</feature>
<feature type="transmembrane region" description="Helical" evidence="7">
    <location>
        <begin position="119"/>
        <end position="142"/>
    </location>
</feature>
<dbReference type="KEGG" id="sshi:J5U23_00453"/>
<proteinExistence type="inferred from homology"/>
<evidence type="ECO:0000256" key="2">
    <source>
        <dbReference type="ARBA" id="ARBA00022448"/>
    </source>
</evidence>
<evidence type="ECO:0000313" key="9">
    <source>
        <dbReference type="EMBL" id="QXJ27586.1"/>
    </source>
</evidence>
<dbReference type="PANTHER" id="PTHR43163:SF6">
    <property type="entry name" value="DIPEPTIDE TRANSPORT SYSTEM PERMEASE PROTEIN DPPB-RELATED"/>
    <property type="match status" value="1"/>
</dbReference>
<feature type="transmembrane region" description="Helical" evidence="7">
    <location>
        <begin position="154"/>
        <end position="175"/>
    </location>
</feature>
<evidence type="ECO:0000259" key="8">
    <source>
        <dbReference type="PROSITE" id="PS50928"/>
    </source>
</evidence>
<keyword evidence="3" id="KW-1003">Cell membrane</keyword>
<evidence type="ECO:0000256" key="4">
    <source>
        <dbReference type="ARBA" id="ARBA00022692"/>
    </source>
</evidence>
<feature type="transmembrane region" description="Helical" evidence="7">
    <location>
        <begin position="13"/>
        <end position="30"/>
    </location>
</feature>
<dbReference type="RefSeq" id="WP_218266842.1">
    <property type="nucleotide sequence ID" value="NZ_CP077717.1"/>
</dbReference>
<dbReference type="AlphaFoldDB" id="A0A8F5GSC6"/>
<dbReference type="Pfam" id="PF00528">
    <property type="entry name" value="BPD_transp_1"/>
    <property type="match status" value="1"/>
</dbReference>
<protein>
    <recommendedName>
        <fullName evidence="8">ABC transmembrane type-1 domain-containing protein</fullName>
    </recommendedName>
</protein>
<dbReference type="InterPro" id="IPR000515">
    <property type="entry name" value="MetI-like"/>
</dbReference>
<dbReference type="EMBL" id="CP077717">
    <property type="protein sequence ID" value="QXJ27586.1"/>
    <property type="molecule type" value="Genomic_DNA"/>
</dbReference>
<name>A0A8F5GSC6_SACSH</name>
<evidence type="ECO:0000313" key="10">
    <source>
        <dbReference type="Proteomes" id="UP000694018"/>
    </source>
</evidence>
<dbReference type="GO" id="GO:0055085">
    <property type="term" value="P:transmembrane transport"/>
    <property type="evidence" value="ECO:0007669"/>
    <property type="project" value="InterPro"/>
</dbReference>
<dbReference type="PROSITE" id="PS50928">
    <property type="entry name" value="ABC_TM1"/>
    <property type="match status" value="1"/>
</dbReference>
<keyword evidence="6 7" id="KW-0472">Membrane</keyword>
<evidence type="ECO:0000256" key="6">
    <source>
        <dbReference type="ARBA" id="ARBA00023136"/>
    </source>
</evidence>
<organism evidence="9 10">
    <name type="scientific">Saccharolobus shibatae (strain ATCC 51178 / DSM 5389 / JCM 8931 / NBRC 15437 / B12)</name>
    <name type="common">Sulfolobus shibatae</name>
    <dbReference type="NCBI Taxonomy" id="523848"/>
    <lineage>
        <taxon>Archaea</taxon>
        <taxon>Thermoproteota</taxon>
        <taxon>Thermoprotei</taxon>
        <taxon>Sulfolobales</taxon>
        <taxon>Sulfolobaceae</taxon>
        <taxon>Saccharolobus</taxon>
    </lineage>
</organism>
<dbReference type="CDD" id="cd06261">
    <property type="entry name" value="TM_PBP2"/>
    <property type="match status" value="1"/>
</dbReference>
<feature type="transmembrane region" description="Helical" evidence="7">
    <location>
        <begin position="42"/>
        <end position="68"/>
    </location>
</feature>
<feature type="domain" description="ABC transmembrane type-1" evidence="8">
    <location>
        <begin position="119"/>
        <end position="329"/>
    </location>
</feature>
<evidence type="ECO:0000256" key="1">
    <source>
        <dbReference type="ARBA" id="ARBA00004651"/>
    </source>
</evidence>
<gene>
    <name evidence="9" type="ORF">J5U23_00453</name>
</gene>
<comment type="similarity">
    <text evidence="7">Belongs to the binding-protein-dependent transport system permease family.</text>
</comment>
<keyword evidence="2 7" id="KW-0813">Transport</keyword>
<dbReference type="Proteomes" id="UP000694018">
    <property type="component" value="Chromosome"/>
</dbReference>
<evidence type="ECO:0000256" key="3">
    <source>
        <dbReference type="ARBA" id="ARBA00022475"/>
    </source>
</evidence>
<comment type="subcellular location">
    <subcellularLocation>
        <location evidence="1 7">Cell membrane</location>
        <topology evidence="1 7">Multi-pass membrane protein</topology>
    </subcellularLocation>
</comment>
<evidence type="ECO:0000256" key="5">
    <source>
        <dbReference type="ARBA" id="ARBA00022989"/>
    </source>
</evidence>
<feature type="transmembrane region" description="Helical" evidence="7">
    <location>
        <begin position="88"/>
        <end position="107"/>
    </location>
</feature>
<reference evidence="9" key="1">
    <citation type="journal article" date="2021" name="Environ. Microbiol.">
        <title>New insights into the diversity and evolution of the archaeal mobilome from three complete genomes of Saccharolobus shibatae.</title>
        <authorList>
            <person name="Medvedeva S."/>
            <person name="Brandt D."/>
            <person name="Cvirkaite-Krupovic V."/>
            <person name="Liu Y."/>
            <person name="Severinov K."/>
            <person name="Ishino S."/>
            <person name="Ishino Y."/>
            <person name="Prangishvili D."/>
            <person name="Kalinowski J."/>
            <person name="Krupovic M."/>
        </authorList>
    </citation>
    <scope>NUCLEOTIDE SEQUENCE</scope>
    <source>
        <strain evidence="9">B12</strain>
    </source>
</reference>
<dbReference type="PANTHER" id="PTHR43163">
    <property type="entry name" value="DIPEPTIDE TRANSPORT SYSTEM PERMEASE PROTEIN DPPB-RELATED"/>
    <property type="match status" value="1"/>
</dbReference>
<keyword evidence="4 7" id="KW-0812">Transmembrane</keyword>